<dbReference type="Gene3D" id="2.10.70.10">
    <property type="entry name" value="Complement Module, domain 1"/>
    <property type="match status" value="4"/>
</dbReference>
<accession>A0A914N0E4</accession>
<evidence type="ECO:0000259" key="6">
    <source>
        <dbReference type="PROSITE" id="PS50923"/>
    </source>
</evidence>
<keyword evidence="3 5" id="KW-1015">Disulfide bond</keyword>
<evidence type="ECO:0000256" key="1">
    <source>
        <dbReference type="ARBA" id="ARBA00022659"/>
    </source>
</evidence>
<dbReference type="AlphaFoldDB" id="A0A914N0E4"/>
<evidence type="ECO:0000256" key="3">
    <source>
        <dbReference type="ARBA" id="ARBA00023157"/>
    </source>
</evidence>
<feature type="domain" description="Sushi" evidence="6">
    <location>
        <begin position="293"/>
        <end position="351"/>
    </location>
</feature>
<feature type="disulfide bond" evidence="5">
    <location>
        <begin position="263"/>
        <end position="290"/>
    </location>
</feature>
<feature type="domain" description="Sushi" evidence="6">
    <location>
        <begin position="372"/>
        <end position="432"/>
    </location>
</feature>
<name>A0A914N0E4_MELIC</name>
<evidence type="ECO:0000313" key="7">
    <source>
        <dbReference type="Proteomes" id="UP000887563"/>
    </source>
</evidence>
<feature type="disulfide bond" evidence="5">
    <location>
        <begin position="403"/>
        <end position="430"/>
    </location>
</feature>
<organism evidence="7 8">
    <name type="scientific">Meloidogyne incognita</name>
    <name type="common">Southern root-knot nematode worm</name>
    <name type="synonym">Oxyuris incognita</name>
    <dbReference type="NCBI Taxonomy" id="6306"/>
    <lineage>
        <taxon>Eukaryota</taxon>
        <taxon>Metazoa</taxon>
        <taxon>Ecdysozoa</taxon>
        <taxon>Nematoda</taxon>
        <taxon>Chromadorea</taxon>
        <taxon>Rhabditida</taxon>
        <taxon>Tylenchina</taxon>
        <taxon>Tylenchomorpha</taxon>
        <taxon>Tylenchoidea</taxon>
        <taxon>Meloidogynidae</taxon>
        <taxon>Meloidogyninae</taxon>
        <taxon>Meloidogyne</taxon>
        <taxon>Meloidogyne incognita group</taxon>
    </lineage>
</organism>
<feature type="domain" description="Sushi" evidence="6">
    <location>
        <begin position="223"/>
        <end position="292"/>
    </location>
</feature>
<sequence length="433" mass="49641">MQKDILKVKCTNPPNQLRLDHFELWKCKQGKWQVYNRIECPNVNLSTNCQFKFTPPRGSLNFPRDIARLNVFHEQSRQFVLFNQNFPNGSKLFFSCANYSMDLLRGSSLSVCRNGEWLPPPPYCQRLDRTKANDQQPPPIDFQVSGQWSISPTGVLLVSRSSTIHLFCFYQLDSGKPRWESFSSYRSYPQLTILIAQPEDSGPFHCILPNNRRNSLHLQIRDEYCSPIANSSPTLNIHYSSTAGPHLTNKSHLFLGTVAQFSCSSGYQILNQRPLICLEGGHWSQLAPTCTHIQCPPLILHHPQLHCQVSSYRPGSSAHCSCNPTHELIGRATFKCGLDGHWEEELPKCRGSDFLLCQPDGYWSELRTQCEQICRFPGQIKHGNTIHPPKDHYLVGERIFYYCDKGYNLNSENILECKNESIWSKSKPFCKKD</sequence>
<keyword evidence="1 5" id="KW-0768">Sushi</keyword>
<keyword evidence="2" id="KW-0677">Repeat</keyword>
<evidence type="ECO:0000256" key="4">
    <source>
        <dbReference type="ARBA" id="ARBA00023180"/>
    </source>
</evidence>
<reference evidence="8" key="1">
    <citation type="submission" date="2022-11" db="UniProtKB">
        <authorList>
            <consortium name="WormBaseParasite"/>
        </authorList>
    </citation>
    <scope>IDENTIFICATION</scope>
</reference>
<dbReference type="CDD" id="cd00033">
    <property type="entry name" value="CCP"/>
    <property type="match status" value="4"/>
</dbReference>
<dbReference type="SUPFAM" id="SSF57535">
    <property type="entry name" value="Complement control module/SCR domain"/>
    <property type="match status" value="4"/>
</dbReference>
<dbReference type="Proteomes" id="UP000887563">
    <property type="component" value="Unplaced"/>
</dbReference>
<keyword evidence="7" id="KW-1185">Reference proteome</keyword>
<dbReference type="Pfam" id="PF00084">
    <property type="entry name" value="Sushi"/>
    <property type="match status" value="3"/>
</dbReference>
<dbReference type="PANTHER" id="PTHR19325">
    <property type="entry name" value="COMPLEMENT COMPONENT-RELATED SUSHI DOMAIN-CONTAINING"/>
    <property type="match status" value="1"/>
</dbReference>
<proteinExistence type="predicted"/>
<dbReference type="InterPro" id="IPR000436">
    <property type="entry name" value="Sushi_SCR_CCP_dom"/>
</dbReference>
<evidence type="ECO:0000313" key="8">
    <source>
        <dbReference type="WBParaSite" id="Minc3s03365g33625"/>
    </source>
</evidence>
<dbReference type="PROSITE" id="PS50923">
    <property type="entry name" value="SUSHI"/>
    <property type="match status" value="4"/>
</dbReference>
<feature type="disulfide bond" evidence="5">
    <location>
        <begin position="374"/>
        <end position="417"/>
    </location>
</feature>
<dbReference type="InterPro" id="IPR035976">
    <property type="entry name" value="Sushi/SCR/CCP_sf"/>
</dbReference>
<dbReference type="WBParaSite" id="Minc3s03365g33625">
    <property type="protein sequence ID" value="Minc3s03365g33625"/>
    <property type="gene ID" value="Minc3s03365g33625"/>
</dbReference>
<dbReference type="PANTHER" id="PTHR19325:SF560">
    <property type="entry name" value="SUSHI, VON WILLEBRAND FACTOR TYPE A, EGF AND PENTRAXIN DOMAIN-CONTAINING PROTEIN 1"/>
    <property type="match status" value="1"/>
</dbReference>
<evidence type="ECO:0000256" key="5">
    <source>
        <dbReference type="PROSITE-ProRule" id="PRU00302"/>
    </source>
</evidence>
<dbReference type="SMART" id="SM00032">
    <property type="entry name" value="CCP"/>
    <property type="match status" value="4"/>
</dbReference>
<dbReference type="InterPro" id="IPR050350">
    <property type="entry name" value="Compl-Cell_Adhes-Reg"/>
</dbReference>
<keyword evidence="4" id="KW-0325">Glycoprotein</keyword>
<feature type="domain" description="Sushi" evidence="6">
    <location>
        <begin position="58"/>
        <end position="126"/>
    </location>
</feature>
<protein>
    <submittedName>
        <fullName evidence="8">Sushi domain-containing protein</fullName>
    </submittedName>
</protein>
<feature type="disulfide bond" evidence="5">
    <location>
        <begin position="322"/>
        <end position="349"/>
    </location>
</feature>
<evidence type="ECO:0000256" key="2">
    <source>
        <dbReference type="ARBA" id="ARBA00022737"/>
    </source>
</evidence>
<comment type="caution">
    <text evidence="5">Lacks conserved residue(s) required for the propagation of feature annotation.</text>
</comment>